<dbReference type="InterPro" id="IPR029056">
    <property type="entry name" value="Ribokinase-like"/>
</dbReference>
<dbReference type="EMBL" id="CADCWK010000034">
    <property type="protein sequence ID" value="CAA9545477.1"/>
    <property type="molecule type" value="Genomic_DNA"/>
</dbReference>
<keyword evidence="4" id="KW-0418">Kinase</keyword>
<gene>
    <name evidence="7" type="ORF">AVDCRST_MAG33-410</name>
</gene>
<dbReference type="InterPro" id="IPR011611">
    <property type="entry name" value="PfkB_dom"/>
</dbReference>
<dbReference type="Gene3D" id="3.40.1190.20">
    <property type="match status" value="1"/>
</dbReference>
<evidence type="ECO:0000256" key="4">
    <source>
        <dbReference type="ARBA" id="ARBA00022777"/>
    </source>
</evidence>
<dbReference type="AlphaFoldDB" id="A0A6J4UC84"/>
<evidence type="ECO:0000256" key="3">
    <source>
        <dbReference type="ARBA" id="ARBA00022741"/>
    </source>
</evidence>
<evidence type="ECO:0000256" key="5">
    <source>
        <dbReference type="ARBA" id="ARBA00022840"/>
    </source>
</evidence>
<dbReference type="PANTHER" id="PTHR43085">
    <property type="entry name" value="HEXOKINASE FAMILY MEMBER"/>
    <property type="match status" value="1"/>
</dbReference>
<dbReference type="GO" id="GO:0005524">
    <property type="term" value="F:ATP binding"/>
    <property type="evidence" value="ECO:0007669"/>
    <property type="project" value="UniProtKB-KW"/>
</dbReference>
<dbReference type="PANTHER" id="PTHR43085:SF1">
    <property type="entry name" value="PSEUDOURIDINE KINASE-RELATED"/>
    <property type="match status" value="1"/>
</dbReference>
<evidence type="ECO:0000313" key="7">
    <source>
        <dbReference type="EMBL" id="CAA9545477.1"/>
    </source>
</evidence>
<proteinExistence type="inferred from homology"/>
<keyword evidence="2" id="KW-0808">Transferase</keyword>
<dbReference type="GO" id="GO:0016301">
    <property type="term" value="F:kinase activity"/>
    <property type="evidence" value="ECO:0007669"/>
    <property type="project" value="UniProtKB-KW"/>
</dbReference>
<evidence type="ECO:0000259" key="6">
    <source>
        <dbReference type="Pfam" id="PF00294"/>
    </source>
</evidence>
<keyword evidence="5" id="KW-0067">ATP-binding</keyword>
<reference evidence="7" key="1">
    <citation type="submission" date="2020-02" db="EMBL/GenBank/DDBJ databases">
        <authorList>
            <person name="Meier V. D."/>
        </authorList>
    </citation>
    <scope>NUCLEOTIDE SEQUENCE</scope>
    <source>
        <strain evidence="7">AVDCRST_MAG33</strain>
    </source>
</reference>
<name>A0A6J4UC84_9BACT</name>
<protein>
    <recommendedName>
        <fullName evidence="6">Carbohydrate kinase PfkB domain-containing protein</fullName>
    </recommendedName>
</protein>
<dbReference type="SUPFAM" id="SSF53613">
    <property type="entry name" value="Ribokinase-like"/>
    <property type="match status" value="1"/>
</dbReference>
<organism evidence="7">
    <name type="scientific">uncultured Thermomicrobiales bacterium</name>
    <dbReference type="NCBI Taxonomy" id="1645740"/>
    <lineage>
        <taxon>Bacteria</taxon>
        <taxon>Pseudomonadati</taxon>
        <taxon>Thermomicrobiota</taxon>
        <taxon>Thermomicrobia</taxon>
        <taxon>Thermomicrobiales</taxon>
        <taxon>environmental samples</taxon>
    </lineage>
</organism>
<evidence type="ECO:0000256" key="2">
    <source>
        <dbReference type="ARBA" id="ARBA00022679"/>
    </source>
</evidence>
<dbReference type="Pfam" id="PF00294">
    <property type="entry name" value="PfkB"/>
    <property type="match status" value="1"/>
</dbReference>
<dbReference type="InterPro" id="IPR050306">
    <property type="entry name" value="PfkB_Carbo_kinase"/>
</dbReference>
<evidence type="ECO:0000256" key="1">
    <source>
        <dbReference type="ARBA" id="ARBA00010688"/>
    </source>
</evidence>
<keyword evidence="3" id="KW-0547">Nucleotide-binding</keyword>
<accession>A0A6J4UC84</accession>
<sequence length="337" mass="34686">MTTTPQPGRVLAIGETLIDLIVSDGAPDLRSATSLAIRPGGAPANGAVALARLGVPSGFCGVVGQDPFGERLRETLAANGVDVTTLRATADAATTLAFAWKDARGDGNFTFLRLADGLLSVADIEAAGIPGCQAILLGSVVLPVEGARQAVYRAVEIAAGAGVPIVFDVNFRPALWPDPSEALTICQPILDRATVLKLSLDDARALFGTEGEPEDILREAAALAPPITVLTDGARGCWSFATEGDSGERGENADVIHLPVFAVDAIEPTGAGDAFTAGLISRLIANGWSTPTEADLRFAAAAGALATTRPGAMDGLPRRQELDAFLQDQSATLPLVD</sequence>
<feature type="domain" description="Carbohydrate kinase PfkB" evidence="6">
    <location>
        <begin position="10"/>
        <end position="317"/>
    </location>
</feature>
<dbReference type="CDD" id="cd01167">
    <property type="entry name" value="bac_FRK"/>
    <property type="match status" value="1"/>
</dbReference>
<comment type="similarity">
    <text evidence="1">Belongs to the carbohydrate kinase PfkB family.</text>
</comment>